<evidence type="ECO:0008006" key="5">
    <source>
        <dbReference type="Google" id="ProtNLM"/>
    </source>
</evidence>
<evidence type="ECO:0000313" key="2">
    <source>
        <dbReference type="EMBL" id="QEW26113.1"/>
    </source>
</evidence>
<dbReference type="Proteomes" id="UP000051401">
    <property type="component" value="Unassembled WGS sequence"/>
</dbReference>
<name>A0A0T5PCD3_9RHOB</name>
<reference evidence="1 3" key="1">
    <citation type="submission" date="2015-04" db="EMBL/GenBank/DDBJ databases">
        <title>The draft genome sequence of Roseovarius indicus B108T.</title>
        <authorList>
            <person name="Li G."/>
            <person name="Lai Q."/>
            <person name="Shao Z."/>
            <person name="Yan P."/>
        </authorList>
    </citation>
    <scope>NUCLEOTIDE SEQUENCE [LARGE SCALE GENOMIC DNA]</scope>
    <source>
        <strain evidence="1 3">B108</strain>
    </source>
</reference>
<dbReference type="OrthoDB" id="7851201at2"/>
<dbReference type="SUPFAM" id="SSF56349">
    <property type="entry name" value="DNA breaking-rejoining enzymes"/>
    <property type="match status" value="1"/>
</dbReference>
<dbReference type="STRING" id="540747.SAMN04488031_103320"/>
<sequence>MSISKDPQDWFGASRLNGLSEPDRARLARWTAHLAAHGVKAPRAEDFRSFGKLSTLERLRRVLGLVAPEQCGPLRHVISELGRAKRAGRSQATGAPRGPDLVLAIPRDDLRADWHATLDDMRDRAKRRDAGLLLLSGPTPPASSMIGDIEYVLRAVSKACIGAGRSPTLDKQAILSWLAREDARGRRGTGLALQLRLIAGFLAYRGEKKKLITRLESLAGDYARRGRKLRKRKFQWLDQHGTTIGEVWDIAEALREESLQAPAGTARRYRLALHAAVLALSVNMPLRIGDLHRLRIGHEICRSNTGWSVQTRLSKTDLEYDLPALWPESTPFLDALLTLEAAGGALWPEYDRRRGTPLFSETGGDTALTADWISDVFYEHVGTGQHIMRTIWHQLAYESDRDLTWMSLALCGQTGARTKREYRERNALGRTVRAGRQSLKGRRKQALLEARLADCKMRDQSPSGTH</sequence>
<evidence type="ECO:0000313" key="3">
    <source>
        <dbReference type="Proteomes" id="UP000051401"/>
    </source>
</evidence>
<evidence type="ECO:0000313" key="4">
    <source>
        <dbReference type="Proteomes" id="UP000325785"/>
    </source>
</evidence>
<reference evidence="2 4" key="2">
    <citation type="submission" date="2018-08" db="EMBL/GenBank/DDBJ databases">
        <title>Genetic Globetrotter - A new plasmid hitch-hiking vast phylogenetic and geographic distances.</title>
        <authorList>
            <person name="Vollmers J."/>
            <person name="Petersen J."/>
        </authorList>
    </citation>
    <scope>NUCLEOTIDE SEQUENCE [LARGE SCALE GENOMIC DNA]</scope>
    <source>
        <strain evidence="2 4">DSM 26383</strain>
    </source>
</reference>
<protein>
    <recommendedName>
        <fullName evidence="5">Site-specific recombinase XerD</fullName>
    </recommendedName>
</protein>
<accession>A0A0T5PCD3</accession>
<dbReference type="EMBL" id="LAXI01000002">
    <property type="protein sequence ID" value="KRS18955.1"/>
    <property type="molecule type" value="Genomic_DNA"/>
</dbReference>
<dbReference type="EMBL" id="CP031598">
    <property type="protein sequence ID" value="QEW26113.1"/>
    <property type="molecule type" value="Genomic_DNA"/>
</dbReference>
<gene>
    <name evidence="2" type="ORF">RIdsm_01907</name>
    <name evidence="1" type="ORF">XM52_04580</name>
</gene>
<dbReference type="RefSeq" id="WP_057813738.1">
    <property type="nucleotide sequence ID" value="NZ_CP031598.1"/>
</dbReference>
<dbReference type="Proteomes" id="UP000325785">
    <property type="component" value="Chromosome"/>
</dbReference>
<keyword evidence="3" id="KW-1185">Reference proteome</keyword>
<dbReference type="GO" id="GO:0003677">
    <property type="term" value="F:DNA binding"/>
    <property type="evidence" value="ECO:0007669"/>
    <property type="project" value="InterPro"/>
</dbReference>
<dbReference type="AlphaFoldDB" id="A0A0T5PCD3"/>
<evidence type="ECO:0000313" key="1">
    <source>
        <dbReference type="EMBL" id="KRS18955.1"/>
    </source>
</evidence>
<dbReference type="InterPro" id="IPR011010">
    <property type="entry name" value="DNA_brk_join_enz"/>
</dbReference>
<dbReference type="PATRIC" id="fig|540747.5.peg.2488"/>
<proteinExistence type="predicted"/>
<organism evidence="1 3">
    <name type="scientific">Roseovarius indicus</name>
    <dbReference type="NCBI Taxonomy" id="540747"/>
    <lineage>
        <taxon>Bacteria</taxon>
        <taxon>Pseudomonadati</taxon>
        <taxon>Pseudomonadota</taxon>
        <taxon>Alphaproteobacteria</taxon>
        <taxon>Rhodobacterales</taxon>
        <taxon>Roseobacteraceae</taxon>
        <taxon>Roseovarius</taxon>
    </lineage>
</organism>
<dbReference type="KEGG" id="rid:RIdsm_01907"/>